<accession>A0A2S5BEX7</accession>
<evidence type="ECO:0000313" key="3">
    <source>
        <dbReference type="EMBL" id="POY75324.1"/>
    </source>
</evidence>
<gene>
    <name evidence="3" type="ORF">BMF94_1695</name>
</gene>
<dbReference type="Proteomes" id="UP000237144">
    <property type="component" value="Unassembled WGS sequence"/>
</dbReference>
<reference evidence="3 4" key="1">
    <citation type="journal article" date="2018" name="Front. Microbiol.">
        <title>Prospects for Fungal Bioremediation of Acidic Radioactive Waste Sites: Characterization and Genome Sequence of Rhodotorula taiwanensis MD1149.</title>
        <authorList>
            <person name="Tkavc R."/>
            <person name="Matrosova V.Y."/>
            <person name="Grichenko O.E."/>
            <person name="Gostincar C."/>
            <person name="Volpe R.P."/>
            <person name="Klimenkova P."/>
            <person name="Gaidamakova E.K."/>
            <person name="Zhou C.E."/>
            <person name="Stewart B.J."/>
            <person name="Lyman M.G."/>
            <person name="Malfatti S.A."/>
            <person name="Rubinfeld B."/>
            <person name="Courtot M."/>
            <person name="Singh J."/>
            <person name="Dalgard C.L."/>
            <person name="Hamilton T."/>
            <person name="Frey K.G."/>
            <person name="Gunde-Cimerman N."/>
            <person name="Dugan L."/>
            <person name="Daly M.J."/>
        </authorList>
    </citation>
    <scope>NUCLEOTIDE SEQUENCE [LARGE SCALE GENOMIC DNA]</scope>
    <source>
        <strain evidence="3 4">MD1149</strain>
    </source>
</reference>
<dbReference type="STRING" id="741276.A0A2S5BEX7"/>
<comment type="caution">
    <text evidence="3">The sequence shown here is derived from an EMBL/GenBank/DDBJ whole genome shotgun (WGS) entry which is preliminary data.</text>
</comment>
<dbReference type="EMBL" id="PJQD01000018">
    <property type="protein sequence ID" value="POY75324.1"/>
    <property type="molecule type" value="Genomic_DNA"/>
</dbReference>
<dbReference type="AlphaFoldDB" id="A0A2S5BEX7"/>
<evidence type="ECO:0000256" key="1">
    <source>
        <dbReference type="SAM" id="MobiDB-lite"/>
    </source>
</evidence>
<name>A0A2S5BEX7_9BASI</name>
<proteinExistence type="predicted"/>
<dbReference type="OrthoDB" id="3357271at2759"/>
<dbReference type="Pfam" id="PF25459">
    <property type="entry name" value="AIM3_BBC1_C"/>
    <property type="match status" value="1"/>
</dbReference>
<feature type="compositionally biased region" description="Pro residues" evidence="1">
    <location>
        <begin position="49"/>
        <end position="61"/>
    </location>
</feature>
<feature type="region of interest" description="Disordered" evidence="1">
    <location>
        <begin position="37"/>
        <end position="61"/>
    </location>
</feature>
<evidence type="ECO:0000313" key="4">
    <source>
        <dbReference type="Proteomes" id="UP000237144"/>
    </source>
</evidence>
<organism evidence="3 4">
    <name type="scientific">Rhodotorula taiwanensis</name>
    <dbReference type="NCBI Taxonomy" id="741276"/>
    <lineage>
        <taxon>Eukaryota</taxon>
        <taxon>Fungi</taxon>
        <taxon>Dikarya</taxon>
        <taxon>Basidiomycota</taxon>
        <taxon>Pucciniomycotina</taxon>
        <taxon>Microbotryomycetes</taxon>
        <taxon>Sporidiobolales</taxon>
        <taxon>Sporidiobolaceae</taxon>
        <taxon>Rhodotorula</taxon>
    </lineage>
</organism>
<sequence length="357" mass="38837">MPPQRPSASRSYPPTETHSSAALSLLHWLLDPPDLSLELGNDPRSDPPFFLPPPTSQSPMPPVLVGRSDVRSSFSWMQRGEEKTYGASFLFGDGSIAWIRLSWHASSERRGTVTRDVKREGRYRPRPDIARDRDGDRLYAASETYGPRIVRFARDAVRGGRPIARGECWDLANEALKACEDEMPPGGRRPMPSIARTHGALIYYASAGRSSGGSGDRVMGEWTGGDPYVRPGDIVEWRSVTIREVGMGLGSYSTLGDPEHTALIVSAGSPLAPPALPGSAPYLDSAYPLSSLVSLTVVEQSPGSAPAEKTYDLAAMSAGEVWIYRPCALKDLCGIDELAPRWPDEIGVQSWQTGELE</sequence>
<evidence type="ECO:0000259" key="2">
    <source>
        <dbReference type="Pfam" id="PF25459"/>
    </source>
</evidence>
<feature type="domain" description="BBC1/AIM3 cysteine proteinase-fold" evidence="2">
    <location>
        <begin position="132"/>
        <end position="329"/>
    </location>
</feature>
<dbReference type="InterPro" id="IPR057402">
    <property type="entry name" value="AIM3_BBC1_C"/>
</dbReference>
<protein>
    <recommendedName>
        <fullName evidence="2">BBC1/AIM3 cysteine proteinase-fold domain-containing protein</fullName>
    </recommendedName>
</protein>
<keyword evidence="4" id="KW-1185">Reference proteome</keyword>